<gene>
    <name evidence="2" type="ORF">ACFQ5X_10975</name>
</gene>
<dbReference type="SUPFAM" id="SSF88697">
    <property type="entry name" value="PUA domain-like"/>
    <property type="match status" value="1"/>
</dbReference>
<name>A0ABW3XCT4_9ACTN</name>
<evidence type="ECO:0000313" key="3">
    <source>
        <dbReference type="Proteomes" id="UP001597058"/>
    </source>
</evidence>
<feature type="domain" description="ASCH" evidence="1">
    <location>
        <begin position="11"/>
        <end position="130"/>
    </location>
</feature>
<dbReference type="InterPro" id="IPR015947">
    <property type="entry name" value="PUA-like_sf"/>
</dbReference>
<accession>A0ABW3XCT4</accession>
<dbReference type="InterPro" id="IPR009326">
    <property type="entry name" value="DUF984"/>
</dbReference>
<dbReference type="InterPro" id="IPR007374">
    <property type="entry name" value="ASCH_domain"/>
</dbReference>
<dbReference type="Pfam" id="PF04266">
    <property type="entry name" value="ASCH"/>
    <property type="match status" value="1"/>
</dbReference>
<dbReference type="EMBL" id="JBHTMM010000010">
    <property type="protein sequence ID" value="MFD1306364.1"/>
    <property type="molecule type" value="Genomic_DNA"/>
</dbReference>
<evidence type="ECO:0000313" key="2">
    <source>
        <dbReference type="EMBL" id="MFD1306364.1"/>
    </source>
</evidence>
<dbReference type="PANTHER" id="PTHR39203:SF1">
    <property type="entry name" value="CYTOPLASMIC PROTEIN"/>
    <property type="match status" value="1"/>
</dbReference>
<evidence type="ECO:0000259" key="1">
    <source>
        <dbReference type="SMART" id="SM01022"/>
    </source>
</evidence>
<dbReference type="RefSeq" id="WP_381241527.1">
    <property type="nucleotide sequence ID" value="NZ_JBHSKH010000091.1"/>
</dbReference>
<dbReference type="Gene3D" id="3.10.400.10">
    <property type="entry name" value="Sulfate adenylyltransferase"/>
    <property type="match status" value="1"/>
</dbReference>
<reference evidence="3" key="1">
    <citation type="journal article" date="2019" name="Int. J. Syst. Evol. Microbiol.">
        <title>The Global Catalogue of Microorganisms (GCM) 10K type strain sequencing project: providing services to taxonomists for standard genome sequencing and annotation.</title>
        <authorList>
            <consortium name="The Broad Institute Genomics Platform"/>
            <consortium name="The Broad Institute Genome Sequencing Center for Infectious Disease"/>
            <person name="Wu L."/>
            <person name="Ma J."/>
        </authorList>
    </citation>
    <scope>NUCLEOTIDE SEQUENCE [LARGE SCALE GENOMIC DNA]</scope>
    <source>
        <strain evidence="3">CGMCC 4.7020</strain>
    </source>
</reference>
<sequence length="144" mass="15708">MWARVDGRRSFELGTADEMRTRLNQLVLSGRKTASTGLLAVYAEEAEGVEYPGETLALLDKDGARAALIEVTRVALKPFGEVTWEHVEAEGEGHASVEEWRAGHRRYWDRMGTPVDDHTMVVCVGFRLVGGSDTGMSDTAGPAS</sequence>
<organism evidence="2 3">
    <name type="scientific">Streptomyces kaempferi</name>
    <dbReference type="NCBI Taxonomy" id="333725"/>
    <lineage>
        <taxon>Bacteria</taxon>
        <taxon>Bacillati</taxon>
        <taxon>Actinomycetota</taxon>
        <taxon>Actinomycetes</taxon>
        <taxon>Kitasatosporales</taxon>
        <taxon>Streptomycetaceae</taxon>
        <taxon>Streptomyces</taxon>
    </lineage>
</organism>
<keyword evidence="3" id="KW-1185">Reference proteome</keyword>
<proteinExistence type="predicted"/>
<comment type="caution">
    <text evidence="2">The sequence shown here is derived from an EMBL/GenBank/DDBJ whole genome shotgun (WGS) entry which is preliminary data.</text>
</comment>
<dbReference type="PANTHER" id="PTHR39203">
    <property type="entry name" value="CYTOPLASMIC PROTEIN-RELATED"/>
    <property type="match status" value="1"/>
</dbReference>
<protein>
    <submittedName>
        <fullName evidence="2">ASCH domain-containing protein</fullName>
    </submittedName>
</protein>
<dbReference type="Proteomes" id="UP001597058">
    <property type="component" value="Unassembled WGS sequence"/>
</dbReference>
<dbReference type="SMART" id="SM01022">
    <property type="entry name" value="ASCH"/>
    <property type="match status" value="1"/>
</dbReference>